<comment type="caution">
    <text evidence="2">The sequence shown here is derived from an EMBL/GenBank/DDBJ whole genome shotgun (WGS) entry which is preliminary data.</text>
</comment>
<keyword evidence="3" id="KW-1185">Reference proteome</keyword>
<feature type="region of interest" description="Disordered" evidence="1">
    <location>
        <begin position="157"/>
        <end position="176"/>
    </location>
</feature>
<proteinExistence type="predicted"/>
<evidence type="ECO:0000313" key="2">
    <source>
        <dbReference type="EMBL" id="TNJ27547.1"/>
    </source>
</evidence>
<name>A0A4Z1T3B3_GIAMU</name>
<accession>A0A4Z1T3B3</accession>
<gene>
    <name evidence="2" type="ORF">GMRT_10851</name>
</gene>
<evidence type="ECO:0000256" key="1">
    <source>
        <dbReference type="SAM" id="MobiDB-lite"/>
    </source>
</evidence>
<feature type="compositionally biased region" description="Acidic residues" evidence="1">
    <location>
        <begin position="164"/>
        <end position="176"/>
    </location>
</feature>
<dbReference type="VEuPathDB" id="GiardiaDB:GMRT_10851"/>
<evidence type="ECO:0000313" key="3">
    <source>
        <dbReference type="Proteomes" id="UP000315496"/>
    </source>
</evidence>
<reference evidence="2 3" key="1">
    <citation type="submission" date="2019-05" db="EMBL/GenBank/DDBJ databases">
        <title>The compact genome of Giardia muris reveals important steps in the evolution of intestinal protozoan parasites.</title>
        <authorList>
            <person name="Xu F."/>
            <person name="Jimenez-Gonzalez A."/>
            <person name="Einarsson E."/>
            <person name="Astvaldsson A."/>
            <person name="Peirasmaki D."/>
            <person name="Eckmann L."/>
            <person name="Andersson J.O."/>
            <person name="Svard S.G."/>
            <person name="Jerlstrom-Hultqvist J."/>
        </authorList>
    </citation>
    <scope>NUCLEOTIDE SEQUENCE [LARGE SCALE GENOMIC DNA]</scope>
    <source>
        <strain evidence="2 3">Roberts-Thomson</strain>
    </source>
</reference>
<sequence>MASSSSSSPSSSFTESDAHIHPRPDRRGDLTRLAKAVMKTTNRQLDTREHGPVLLSREGREASVAKEQYAEKLSAAIRLEKQLMLNQGHVIPNSRDPTEEDLKLIKLAFRGVTAFTEAVAEYHSREAERQAQKTKALEREYALAEARRGHERLRWKSLEKTAEDQEDDPLDEFLAA</sequence>
<feature type="compositionally biased region" description="Low complexity" evidence="1">
    <location>
        <begin position="1"/>
        <end position="12"/>
    </location>
</feature>
<protein>
    <submittedName>
        <fullName evidence="2">Uncharacterized protein</fullName>
    </submittedName>
</protein>
<organism evidence="2 3">
    <name type="scientific">Giardia muris</name>
    <dbReference type="NCBI Taxonomy" id="5742"/>
    <lineage>
        <taxon>Eukaryota</taxon>
        <taxon>Metamonada</taxon>
        <taxon>Diplomonadida</taxon>
        <taxon>Hexamitidae</taxon>
        <taxon>Giardiinae</taxon>
        <taxon>Giardia</taxon>
    </lineage>
</organism>
<feature type="compositionally biased region" description="Basic and acidic residues" evidence="1">
    <location>
        <begin position="16"/>
        <end position="29"/>
    </location>
</feature>
<dbReference type="OrthoDB" id="10253188at2759"/>
<dbReference type="AlphaFoldDB" id="A0A4Z1T3B3"/>
<dbReference type="Proteomes" id="UP000315496">
    <property type="component" value="Chromosome 3"/>
</dbReference>
<feature type="region of interest" description="Disordered" evidence="1">
    <location>
        <begin position="1"/>
        <end position="29"/>
    </location>
</feature>
<dbReference type="EMBL" id="VDLU01000003">
    <property type="protein sequence ID" value="TNJ27547.1"/>
    <property type="molecule type" value="Genomic_DNA"/>
</dbReference>